<reference evidence="1 2" key="1">
    <citation type="submission" date="2018-11" db="EMBL/GenBank/DDBJ databases">
        <title>Sequencing the genomes of 1000 actinobacteria strains.</title>
        <authorList>
            <person name="Klenk H.-P."/>
        </authorList>
    </citation>
    <scope>NUCLEOTIDE SEQUENCE [LARGE SCALE GENOMIC DNA]</scope>
    <source>
        <strain evidence="1 2">DSM 44231</strain>
    </source>
</reference>
<dbReference type="Proteomes" id="UP000268727">
    <property type="component" value="Unassembled WGS sequence"/>
</dbReference>
<proteinExistence type="predicted"/>
<organism evidence="1 2">
    <name type="scientific">Saccharothrix texasensis</name>
    <dbReference type="NCBI Taxonomy" id="103734"/>
    <lineage>
        <taxon>Bacteria</taxon>
        <taxon>Bacillati</taxon>
        <taxon>Actinomycetota</taxon>
        <taxon>Actinomycetes</taxon>
        <taxon>Pseudonocardiales</taxon>
        <taxon>Pseudonocardiaceae</taxon>
        <taxon>Saccharothrix</taxon>
    </lineage>
</organism>
<sequence length="46" mass="4680">MMADTLSVVGPGIGVAPLLALRTLRFDSGTPRVLSGVVVVSIGSLR</sequence>
<evidence type="ECO:0000313" key="1">
    <source>
        <dbReference type="EMBL" id="ROP37879.1"/>
    </source>
</evidence>
<name>A0A3N1H5U1_9PSEU</name>
<gene>
    <name evidence="1" type="ORF">EDD40_3209</name>
</gene>
<keyword evidence="2" id="KW-1185">Reference proteome</keyword>
<evidence type="ECO:0000313" key="2">
    <source>
        <dbReference type="Proteomes" id="UP000268727"/>
    </source>
</evidence>
<protein>
    <submittedName>
        <fullName evidence="1">Uncharacterized protein</fullName>
    </submittedName>
</protein>
<dbReference type="EMBL" id="RJKM01000001">
    <property type="protein sequence ID" value="ROP37879.1"/>
    <property type="molecule type" value="Genomic_DNA"/>
</dbReference>
<accession>A0A3N1H5U1</accession>
<dbReference type="AlphaFoldDB" id="A0A3N1H5U1"/>
<comment type="caution">
    <text evidence="1">The sequence shown here is derived from an EMBL/GenBank/DDBJ whole genome shotgun (WGS) entry which is preliminary data.</text>
</comment>